<dbReference type="GO" id="GO:0005829">
    <property type="term" value="C:cytosol"/>
    <property type="evidence" value="ECO:0007669"/>
    <property type="project" value="TreeGrafter"/>
</dbReference>
<sequence length="199" mass="22215">MWIYLVRHAQTDGNAKRIVQLPDTPLSVDGERQAKEFAQAYLHLPISTILSSDYARARATALALHRHEKTVMLSSKLLRERNFGDLRGVAYRDIPNDIFALNFKPPSGESHRDFVVRVGLAWQNVINVAKSNEGELLVMTHGLVVRCILTEILKLPTGVLNSADIQNTCVTKINKHNIADVPLLCDVSHLSAQASDKRE</sequence>
<organism evidence="3 4">
    <name type="scientific">Glaciecola punicea ACAM 611</name>
    <dbReference type="NCBI Taxonomy" id="1121923"/>
    <lineage>
        <taxon>Bacteria</taxon>
        <taxon>Pseudomonadati</taxon>
        <taxon>Pseudomonadota</taxon>
        <taxon>Gammaproteobacteria</taxon>
        <taxon>Alteromonadales</taxon>
        <taxon>Alteromonadaceae</taxon>
        <taxon>Glaciecola</taxon>
    </lineage>
</organism>
<feature type="active site" description="Proton donor/acceptor" evidence="1">
    <location>
        <position position="80"/>
    </location>
</feature>
<dbReference type="EC" id="5.4.2.-" evidence="3"/>
<dbReference type="PIRSF" id="PIRSF000709">
    <property type="entry name" value="6PFK_2-Ptase"/>
    <property type="match status" value="1"/>
</dbReference>
<dbReference type="GO" id="GO:0016853">
    <property type="term" value="F:isomerase activity"/>
    <property type="evidence" value="ECO:0007669"/>
    <property type="project" value="UniProtKB-KW"/>
</dbReference>
<feature type="binding site" evidence="2">
    <location>
        <position position="56"/>
    </location>
    <ligand>
        <name>substrate</name>
    </ligand>
</feature>
<dbReference type="OrthoDB" id="9781415at2"/>
<dbReference type="STRING" id="56804.BAE46_07660"/>
<accession>H5T8P9</accession>
<evidence type="ECO:0000313" key="3">
    <source>
        <dbReference type="EMBL" id="GAB54676.1"/>
    </source>
</evidence>
<protein>
    <submittedName>
        <fullName evidence="3">Phosphoglycerate mutase</fullName>
        <ecNumber evidence="3">5.4.2.-</ecNumber>
    </submittedName>
</protein>
<keyword evidence="3" id="KW-0413">Isomerase</keyword>
<reference evidence="3 4" key="2">
    <citation type="journal article" date="2017" name="Antonie Van Leeuwenhoek">
        <title>Rhizobium rhizosphaerae sp. nov., a novel species isolated from rice rhizosphere.</title>
        <authorList>
            <person name="Zhao J.J."/>
            <person name="Zhang J."/>
            <person name="Zhang R.J."/>
            <person name="Zhang C.W."/>
            <person name="Yin H.Q."/>
            <person name="Zhang X.X."/>
        </authorList>
    </citation>
    <scope>NUCLEOTIDE SEQUENCE [LARGE SCALE GENOMIC DNA]</scope>
    <source>
        <strain evidence="3 4">ACAM 611</strain>
    </source>
</reference>
<dbReference type="InterPro" id="IPR013078">
    <property type="entry name" value="His_Pase_superF_clade-1"/>
</dbReference>
<proteinExistence type="predicted"/>
<dbReference type="EMBL" id="BAET01000007">
    <property type="protein sequence ID" value="GAB54676.1"/>
    <property type="molecule type" value="Genomic_DNA"/>
</dbReference>
<dbReference type="RefSeq" id="WP_006003120.1">
    <property type="nucleotide sequence ID" value="NZ_BAET01000007.1"/>
</dbReference>
<dbReference type="SMART" id="SM00855">
    <property type="entry name" value="PGAM"/>
    <property type="match status" value="1"/>
</dbReference>
<name>H5T8P9_9ALTE</name>
<gene>
    <name evidence="3" type="primary">gpm</name>
    <name evidence="3" type="ORF">GPUN_0530</name>
</gene>
<evidence type="ECO:0000256" key="2">
    <source>
        <dbReference type="PIRSR" id="PIRSR613078-2"/>
    </source>
</evidence>
<feature type="active site" description="Tele-phosphohistidine intermediate" evidence="1">
    <location>
        <position position="8"/>
    </location>
</feature>
<dbReference type="Proteomes" id="UP000053586">
    <property type="component" value="Unassembled WGS sequence"/>
</dbReference>
<dbReference type="InterPro" id="IPR050275">
    <property type="entry name" value="PGM_Phosphatase"/>
</dbReference>
<feature type="binding site" evidence="2">
    <location>
        <begin position="7"/>
        <end position="14"/>
    </location>
    <ligand>
        <name>substrate</name>
    </ligand>
</feature>
<dbReference type="AlphaFoldDB" id="H5T8P9"/>
<keyword evidence="4" id="KW-1185">Reference proteome</keyword>
<dbReference type="PANTHER" id="PTHR48100:SF44">
    <property type="entry name" value="PHOSPHATASE C1620.13-RELATED"/>
    <property type="match status" value="1"/>
</dbReference>
<evidence type="ECO:0000256" key="1">
    <source>
        <dbReference type="PIRSR" id="PIRSR613078-1"/>
    </source>
</evidence>
<dbReference type="Pfam" id="PF00300">
    <property type="entry name" value="His_Phos_1"/>
    <property type="match status" value="1"/>
</dbReference>
<dbReference type="InterPro" id="IPR029033">
    <property type="entry name" value="His_PPase_superfam"/>
</dbReference>
<evidence type="ECO:0000313" key="4">
    <source>
        <dbReference type="Proteomes" id="UP000053586"/>
    </source>
</evidence>
<dbReference type="eggNOG" id="COG0406">
    <property type="taxonomic scope" value="Bacteria"/>
</dbReference>
<reference evidence="3 4" key="1">
    <citation type="journal article" date="2012" name="J. Bacteriol.">
        <title>Genome sequence of proteorhodopsin-containing sea ice bacterium Glaciecola punicea ACAM 611T.</title>
        <authorList>
            <person name="Qin Q.-L."/>
            <person name="Xie B.-B."/>
            <person name="Shu Y.-L."/>
            <person name="Rong J.-C."/>
            <person name="Zhao D.-L."/>
            <person name="Zhang X.-Y."/>
            <person name="Chen X.-L."/>
            <person name="Zhou B.-C."/>
            <person name="Zhanga Y.-Z."/>
        </authorList>
    </citation>
    <scope>NUCLEOTIDE SEQUENCE [LARGE SCALE GENOMIC DNA]</scope>
    <source>
        <strain evidence="3 4">ACAM 611</strain>
    </source>
</reference>
<dbReference type="PANTHER" id="PTHR48100">
    <property type="entry name" value="BROAD-SPECIFICITY PHOSPHATASE YOR283W-RELATED"/>
    <property type="match status" value="1"/>
</dbReference>
<dbReference type="Gene3D" id="3.40.50.1240">
    <property type="entry name" value="Phosphoglycerate mutase-like"/>
    <property type="match status" value="1"/>
</dbReference>
<comment type="caution">
    <text evidence="3">The sequence shown here is derived from an EMBL/GenBank/DDBJ whole genome shotgun (WGS) entry which is preliminary data.</text>
</comment>
<dbReference type="SUPFAM" id="SSF53254">
    <property type="entry name" value="Phosphoglycerate mutase-like"/>
    <property type="match status" value="1"/>
</dbReference>
<dbReference type="GO" id="GO:0016791">
    <property type="term" value="F:phosphatase activity"/>
    <property type="evidence" value="ECO:0007669"/>
    <property type="project" value="TreeGrafter"/>
</dbReference>
<dbReference type="CDD" id="cd07067">
    <property type="entry name" value="HP_PGM_like"/>
    <property type="match status" value="1"/>
</dbReference>